<keyword evidence="9" id="KW-0808">Transferase</keyword>
<evidence type="ECO:0000256" key="4">
    <source>
        <dbReference type="ARBA" id="ARBA00022692"/>
    </source>
</evidence>
<dbReference type="Proteomes" id="UP000051733">
    <property type="component" value="Unassembled WGS sequence"/>
</dbReference>
<keyword evidence="4 7" id="KW-0812">Transmembrane</keyword>
<feature type="transmembrane region" description="Helical" evidence="7">
    <location>
        <begin position="80"/>
        <end position="99"/>
    </location>
</feature>
<evidence type="ECO:0000256" key="7">
    <source>
        <dbReference type="SAM" id="Phobius"/>
    </source>
</evidence>
<feature type="transmembrane region" description="Helical" evidence="7">
    <location>
        <begin position="217"/>
        <end position="235"/>
    </location>
</feature>
<proteinExistence type="inferred from homology"/>
<feature type="transmembrane region" description="Helical" evidence="7">
    <location>
        <begin position="149"/>
        <end position="168"/>
    </location>
</feature>
<dbReference type="GO" id="GO:0009246">
    <property type="term" value="P:enterobacterial common antigen biosynthetic process"/>
    <property type="evidence" value="ECO:0007669"/>
    <property type="project" value="TreeGrafter"/>
</dbReference>
<keyword evidence="9" id="KW-0012">Acyltransferase</keyword>
<evidence type="ECO:0000256" key="3">
    <source>
        <dbReference type="ARBA" id="ARBA00022475"/>
    </source>
</evidence>
<dbReference type="Pfam" id="PF01757">
    <property type="entry name" value="Acyl_transf_3"/>
    <property type="match status" value="1"/>
</dbReference>
<evidence type="ECO:0000259" key="8">
    <source>
        <dbReference type="Pfam" id="PF01757"/>
    </source>
</evidence>
<dbReference type="GO" id="GO:0005886">
    <property type="term" value="C:plasma membrane"/>
    <property type="evidence" value="ECO:0007669"/>
    <property type="project" value="UniProtKB-SubCell"/>
</dbReference>
<evidence type="ECO:0000313" key="10">
    <source>
        <dbReference type="Proteomes" id="UP000051733"/>
    </source>
</evidence>
<keyword evidence="5 7" id="KW-1133">Transmembrane helix</keyword>
<evidence type="ECO:0000256" key="5">
    <source>
        <dbReference type="ARBA" id="ARBA00022989"/>
    </source>
</evidence>
<feature type="domain" description="Acyltransferase 3" evidence="8">
    <location>
        <begin position="1"/>
        <end position="344"/>
    </location>
</feature>
<keyword evidence="3" id="KW-1003">Cell membrane</keyword>
<keyword evidence="6 7" id="KW-0472">Membrane</keyword>
<dbReference type="PANTHER" id="PTHR40074">
    <property type="entry name" value="O-ACETYLTRANSFERASE WECH"/>
    <property type="match status" value="1"/>
</dbReference>
<feature type="transmembrane region" description="Helical" evidence="7">
    <location>
        <begin position="255"/>
        <end position="274"/>
    </location>
</feature>
<comment type="caution">
    <text evidence="9">The sequence shown here is derived from an EMBL/GenBank/DDBJ whole genome shotgun (WGS) entry which is preliminary data.</text>
</comment>
<organism evidence="9 10">
    <name type="scientific">Paucilactobacillus vaccinostercus DSM 20634</name>
    <dbReference type="NCBI Taxonomy" id="1423813"/>
    <lineage>
        <taxon>Bacteria</taxon>
        <taxon>Bacillati</taxon>
        <taxon>Bacillota</taxon>
        <taxon>Bacilli</taxon>
        <taxon>Lactobacillales</taxon>
        <taxon>Lactobacillaceae</taxon>
        <taxon>Paucilactobacillus</taxon>
    </lineage>
</organism>
<dbReference type="EMBL" id="AYYY01000001">
    <property type="protein sequence ID" value="KRM62813.1"/>
    <property type="molecule type" value="Genomic_DNA"/>
</dbReference>
<evidence type="ECO:0000256" key="2">
    <source>
        <dbReference type="ARBA" id="ARBA00007400"/>
    </source>
</evidence>
<name>A0A0R2A6V8_9LACO</name>
<keyword evidence="10" id="KW-1185">Reference proteome</keyword>
<comment type="similarity">
    <text evidence="2">Belongs to the acyltransferase 3 family.</text>
</comment>
<sequence length="378" mass="44431">MRIIFIFGVLLNHTTTALERMTVAGSSSQLFFNASHLMLHFTRMGFMFMTGLVLTLNYYNRQKNWPQFWKKRYLSSGIPYIFWNGFFLLMGMIADGVAFNGWSYFKNWGHAILYGDSFYMYYILVTFQLYLLYPLIVRLFKTVKMHSRILIGSIIVQLLMLLMFKYGYPHLDTSGWWYLFRSYGMNVISYQLYFIFGSFVAIHYHQFDDWIKDHARPLVVITVLLAFGTIGLYFFDINVLHLTLAKALEVHQPYLMVYALVMISTVFWVGRRYAYHRQHGLSPKIDWIIRMGAKVSFGVYLVQTIPLTILKLGLAQTHLPSWGYVLLLPVGYAFVAIGSFLIAWFCYKVPPFGILIGRPQRRKRKEVIHYDRTYKTTD</sequence>
<evidence type="ECO:0000256" key="6">
    <source>
        <dbReference type="ARBA" id="ARBA00023136"/>
    </source>
</evidence>
<feature type="transmembrane region" description="Helical" evidence="7">
    <location>
        <begin position="321"/>
        <end position="347"/>
    </location>
</feature>
<gene>
    <name evidence="9" type="ORF">FC26_GL001244</name>
</gene>
<reference evidence="9 10" key="1">
    <citation type="journal article" date="2015" name="Genome Announc.">
        <title>Expanding the biotechnology potential of lactobacilli through comparative genomics of 213 strains and associated genera.</title>
        <authorList>
            <person name="Sun Z."/>
            <person name="Harris H.M."/>
            <person name="McCann A."/>
            <person name="Guo C."/>
            <person name="Argimon S."/>
            <person name="Zhang W."/>
            <person name="Yang X."/>
            <person name="Jeffery I.B."/>
            <person name="Cooney J.C."/>
            <person name="Kagawa T.F."/>
            <person name="Liu W."/>
            <person name="Song Y."/>
            <person name="Salvetti E."/>
            <person name="Wrobel A."/>
            <person name="Rasinkangas P."/>
            <person name="Parkhill J."/>
            <person name="Rea M.C."/>
            <person name="O'Sullivan O."/>
            <person name="Ritari J."/>
            <person name="Douillard F.P."/>
            <person name="Paul Ross R."/>
            <person name="Yang R."/>
            <person name="Briner A.E."/>
            <person name="Felis G.E."/>
            <person name="de Vos W.M."/>
            <person name="Barrangou R."/>
            <person name="Klaenhammer T.R."/>
            <person name="Caufield P.W."/>
            <person name="Cui Y."/>
            <person name="Zhang H."/>
            <person name="O'Toole P.W."/>
        </authorList>
    </citation>
    <scope>NUCLEOTIDE SEQUENCE [LARGE SCALE GENOMIC DNA]</scope>
    <source>
        <strain evidence="9 10">DSM 20634</strain>
    </source>
</reference>
<feature type="transmembrane region" description="Helical" evidence="7">
    <location>
        <begin position="41"/>
        <end position="59"/>
    </location>
</feature>
<evidence type="ECO:0000313" key="9">
    <source>
        <dbReference type="EMBL" id="KRM62813.1"/>
    </source>
</evidence>
<feature type="transmembrane region" description="Helical" evidence="7">
    <location>
        <begin position="188"/>
        <end position="205"/>
    </location>
</feature>
<dbReference type="STRING" id="1423813.FC26_GL001244"/>
<dbReference type="InterPro" id="IPR002656">
    <property type="entry name" value="Acyl_transf_3_dom"/>
</dbReference>
<feature type="transmembrane region" description="Helical" evidence="7">
    <location>
        <begin position="295"/>
        <end position="315"/>
    </location>
</feature>
<evidence type="ECO:0000256" key="1">
    <source>
        <dbReference type="ARBA" id="ARBA00004651"/>
    </source>
</evidence>
<comment type="subcellular location">
    <subcellularLocation>
        <location evidence="1">Cell membrane</location>
        <topology evidence="1">Multi-pass membrane protein</topology>
    </subcellularLocation>
</comment>
<protein>
    <submittedName>
        <fullName evidence="9">Acyltransferase</fullName>
    </submittedName>
</protein>
<dbReference type="PATRIC" id="fig|1423813.3.peg.1266"/>
<dbReference type="AlphaFoldDB" id="A0A0R2A6V8"/>
<feature type="transmembrane region" description="Helical" evidence="7">
    <location>
        <begin position="119"/>
        <end position="137"/>
    </location>
</feature>
<dbReference type="PANTHER" id="PTHR40074:SF2">
    <property type="entry name" value="O-ACETYLTRANSFERASE WECH"/>
    <property type="match status" value="1"/>
</dbReference>
<dbReference type="GO" id="GO:0016413">
    <property type="term" value="F:O-acetyltransferase activity"/>
    <property type="evidence" value="ECO:0007669"/>
    <property type="project" value="TreeGrafter"/>
</dbReference>
<accession>A0A0R2A6V8</accession>